<proteinExistence type="predicted"/>
<dbReference type="Proteomes" id="UP000191901">
    <property type="component" value="Chromosome"/>
</dbReference>
<gene>
    <name evidence="2" type="ORF">XM38_028600</name>
</gene>
<evidence type="ECO:0000313" key="2">
    <source>
        <dbReference type="EMBL" id="ASC71906.1"/>
    </source>
</evidence>
<keyword evidence="3" id="KW-1185">Reference proteome</keyword>
<feature type="domain" description="DUF3616" evidence="1">
    <location>
        <begin position="24"/>
        <end position="347"/>
    </location>
</feature>
<dbReference type="RefSeq" id="WP_088431683.1">
    <property type="nucleotide sequence ID" value="NZ_CP021983.2"/>
</dbReference>
<protein>
    <recommendedName>
        <fullName evidence="1">DUF3616 domain-containing protein</fullName>
    </recommendedName>
</protein>
<dbReference type="EMBL" id="CP021983">
    <property type="protein sequence ID" value="ASC71906.1"/>
    <property type="molecule type" value="Genomic_DNA"/>
</dbReference>
<dbReference type="Pfam" id="PF12275">
    <property type="entry name" value="DUF3616"/>
    <property type="match status" value="1"/>
</dbReference>
<reference evidence="2 3" key="1">
    <citation type="journal article" date="2016" name="Biochim. Biophys. Acta">
        <title>Characterization of red-shifted phycobilisomes isolated from the chlorophyll f-containing cyanobacterium Halomicronema hongdechloris.</title>
        <authorList>
            <person name="Li Y."/>
            <person name="Lin Y."/>
            <person name="Garvey C.J."/>
            <person name="Birch D."/>
            <person name="Corkery R.W."/>
            <person name="Loughlin P.C."/>
            <person name="Scheer H."/>
            <person name="Willows R.D."/>
            <person name="Chen M."/>
        </authorList>
    </citation>
    <scope>NUCLEOTIDE SEQUENCE [LARGE SCALE GENOMIC DNA]</scope>
    <source>
        <strain evidence="2 3">C2206</strain>
    </source>
</reference>
<accession>A0A1Z3HNQ3</accession>
<dbReference type="AlphaFoldDB" id="A0A1Z3HNQ3"/>
<dbReference type="KEGG" id="hhg:XM38_028600"/>
<name>A0A1Z3HNQ3_9CYAN</name>
<evidence type="ECO:0000313" key="3">
    <source>
        <dbReference type="Proteomes" id="UP000191901"/>
    </source>
</evidence>
<dbReference type="OrthoDB" id="423529at2"/>
<organism evidence="2 3">
    <name type="scientific">Halomicronema hongdechloris C2206</name>
    <dbReference type="NCBI Taxonomy" id="1641165"/>
    <lineage>
        <taxon>Bacteria</taxon>
        <taxon>Bacillati</taxon>
        <taxon>Cyanobacteriota</taxon>
        <taxon>Cyanophyceae</taxon>
        <taxon>Nodosilineales</taxon>
        <taxon>Nodosilineaceae</taxon>
        <taxon>Halomicronema</taxon>
    </lineage>
</organism>
<evidence type="ECO:0000259" key="1">
    <source>
        <dbReference type="Pfam" id="PF12275"/>
    </source>
</evidence>
<sequence length="352" mass="39464">MTTYSRLRQLPLPLQPAHAHGRYDLSAVRCDADGYLWLGSDEAAGLERLTLDGDTIGEHQHLDLGDYLDLPDGKDEEIDIEGLAYADYYLWVAGSHSLKRKKPQPDNSSDENMERLATLSRDENRYLLGRIPLVNGQLHHQCLHPERPEQVLTAAQLQRKRHGNQLTKVLKKDPHLRPFLKADIPGKDNGFDIEGLAVAEDRLFVGLRGPVLRGWAILLELQVKEKTSERLRLRQREDGHRYRKYFLDLAGMGIRDLCWQGADLLILAGPTMALNGAIGVFRLADALDLSPSQCLTPDHLFEIPHGHDTDRAEGITLCPDPSSNLLVVYDAPAPHRLNAETHSVLADVFALE</sequence>
<dbReference type="InterPro" id="IPR022060">
    <property type="entry name" value="DUF3616"/>
</dbReference>